<sequence>MSTMRSTDDRKALLGLVIVAGGFALFALFFLGVIPRLLAGGGTTVRANFVSTGSLHKNEPVRIDGVNVGKVKKITVNPGGRGATVEMSLDDDAGPLYANARASIKWRTLLGASYAVALERGTPGMGELGSQVIPERRTNFQVELEDLTGTLDGKARSGLKQTFRELPKSFSDPSEPGTVLGTIADAAPVVAPGLDALRGQRRNDDIRELIKQTGRAMTVLDAPQDKLRSVIQDAALTTQVTGARGREIQSTIDIAAGALPRVRSTLARLNGTLDDATPLIERLREPADDVAPTLSSLRGTVIDADRLLTAQARPLLRTLRPTASALAATARTGNPLLDELSPSLERIDKDILPDLATMSPESKHTTYQMIGPALAGLDGIGSHYDNESTYIRFTGNGGARIVDDLPCRAFFTDPGAAAFLQCQALGSTFKSILGGSPVARKGK</sequence>
<dbReference type="RefSeq" id="WP_354699672.1">
    <property type="nucleotide sequence ID" value="NZ_CP114014.1"/>
</dbReference>
<protein>
    <recommendedName>
        <fullName evidence="1">Mce/MlaD domain-containing protein</fullName>
    </recommendedName>
</protein>
<dbReference type="Pfam" id="PF02470">
    <property type="entry name" value="MlaD"/>
    <property type="match status" value="1"/>
</dbReference>
<organism evidence="2">
    <name type="scientific">Paraconexibacter sp. AEG42_29</name>
    <dbReference type="NCBI Taxonomy" id="2997339"/>
    <lineage>
        <taxon>Bacteria</taxon>
        <taxon>Bacillati</taxon>
        <taxon>Actinomycetota</taxon>
        <taxon>Thermoleophilia</taxon>
        <taxon>Solirubrobacterales</taxon>
        <taxon>Paraconexibacteraceae</taxon>
        <taxon>Paraconexibacter</taxon>
    </lineage>
</organism>
<gene>
    <name evidence="2" type="ORF">DSM112329_05393</name>
</gene>
<name>A0AAU7B3N2_9ACTN</name>
<dbReference type="PANTHER" id="PTHR33371">
    <property type="entry name" value="INTERMEMBRANE PHOSPHOLIPID TRANSPORT SYSTEM BINDING PROTEIN MLAD-RELATED"/>
    <property type="match status" value="1"/>
</dbReference>
<evidence type="ECO:0000313" key="2">
    <source>
        <dbReference type="EMBL" id="XAY08492.1"/>
    </source>
</evidence>
<proteinExistence type="predicted"/>
<dbReference type="InterPro" id="IPR052336">
    <property type="entry name" value="MlaD_Phospholipid_Transporter"/>
</dbReference>
<reference evidence="2" key="1">
    <citation type="submission" date="2022-12" db="EMBL/GenBank/DDBJ databases">
        <title>Paraconexibacter alkalitolerans sp. nov. and Baekduia alba sp. nov., isolated from soil and emended description of the genera Paraconexibacter (Chun et al., 2020) and Baekduia (An et al., 2020).</title>
        <authorList>
            <person name="Vieira S."/>
            <person name="Huber K.J."/>
            <person name="Geppert A."/>
            <person name="Wolf J."/>
            <person name="Neumann-Schaal M."/>
            <person name="Muesken M."/>
            <person name="Overmann J."/>
        </authorList>
    </citation>
    <scope>NUCLEOTIDE SEQUENCE</scope>
    <source>
        <strain evidence="2">AEG42_29</strain>
    </source>
</reference>
<dbReference type="PANTHER" id="PTHR33371:SF4">
    <property type="entry name" value="INTERMEMBRANE PHOSPHOLIPID TRANSPORT SYSTEM BINDING PROTEIN MLAD"/>
    <property type="match status" value="1"/>
</dbReference>
<dbReference type="EMBL" id="CP114014">
    <property type="protein sequence ID" value="XAY08492.1"/>
    <property type="molecule type" value="Genomic_DNA"/>
</dbReference>
<dbReference type="KEGG" id="parq:DSM112329_05393"/>
<dbReference type="AlphaFoldDB" id="A0AAU7B3N2"/>
<accession>A0AAU7B3N2</accession>
<dbReference type="InterPro" id="IPR003399">
    <property type="entry name" value="Mce/MlaD"/>
</dbReference>
<feature type="domain" description="Mce/MlaD" evidence="1">
    <location>
        <begin position="42"/>
        <end position="114"/>
    </location>
</feature>
<evidence type="ECO:0000259" key="1">
    <source>
        <dbReference type="Pfam" id="PF02470"/>
    </source>
</evidence>